<feature type="transmembrane region" description="Helical" evidence="2">
    <location>
        <begin position="272"/>
        <end position="290"/>
    </location>
</feature>
<evidence type="ECO:0000256" key="2">
    <source>
        <dbReference type="SAM" id="Phobius"/>
    </source>
</evidence>
<dbReference type="STRING" id="576137.A0A1L7X5I2"/>
<feature type="compositionally biased region" description="Pro residues" evidence="1">
    <location>
        <begin position="571"/>
        <end position="589"/>
    </location>
</feature>
<name>A0A1L7X5I2_9HELO</name>
<evidence type="ECO:0000313" key="3">
    <source>
        <dbReference type="EMBL" id="CZR60265.1"/>
    </source>
</evidence>
<proteinExistence type="predicted"/>
<reference evidence="3 4" key="1">
    <citation type="submission" date="2016-03" db="EMBL/GenBank/DDBJ databases">
        <authorList>
            <person name="Ploux O."/>
        </authorList>
    </citation>
    <scope>NUCLEOTIDE SEQUENCE [LARGE SCALE GENOMIC DNA]</scope>
    <source>
        <strain evidence="3 4">UAMH 11012</strain>
    </source>
</reference>
<sequence length="709" mass="76295">MVASRVEGIMAASARMLMERARSLNHTGNGTSPFFQTATNRTGANNATFTLISNLVFAESKSVRTSTIILAAFNVLASFATAASILYDCYWASKRCNPKFKASKFCVSSIHPAETFPLVLAIGIVIQGLVFAGVQGEGLKSLFTTGCQTIGQFMWPALFIVPYLQLVFGLECVIRSFRSIPFQARGKYDVTICLVTVFIMLIVTWIPSHIWPEPDTCFASLVWFITRYGKLGFVLLSITGGLMILSALTIFIRLSTVNLIDQHQRIAASRMVYYLVLGIVSMAFVLPYFFSLIDKEGDIKLAMMATVVLNLSGLMSGLLQLFLRSNTATTSFGPKVGRSWDRGKHEIRIFGPNELAMHSQLVNPVTGPRTPRSARELNNRQSRTDSRASLIGPEKSRAVSISMESLPSPPFRSPKTYDDMPAPLEATFNKSPTRGHTRNKPSYSLFPAEGSSPTKPGQPVSIYDISDLAPPPPVYGNGGSRHRRDSSIASSATVQIGLRLSHAPGPSKEDLDCLPLPSTSYKAQQPLSPISALPLSSSTYSASPLPSTTYSATSLPKLPPPPSPLRVQTDFPPPAPPPRSPKRPSPAPAPIITRQPSPDQSPTRSSPASVNKTLPPTPKSFLPAAVKETQARESTTQLSPAVYSPSPAKLLPAKIKTAVAAASFGGPMSANPLKGNPTLPSSPKASLARSSSQRPAASSSQQGPAKDWI</sequence>
<protein>
    <submittedName>
        <fullName evidence="3">Uncharacterized protein</fullName>
    </submittedName>
</protein>
<feature type="region of interest" description="Disordered" evidence="1">
    <location>
        <begin position="363"/>
        <end position="646"/>
    </location>
</feature>
<dbReference type="Proteomes" id="UP000184330">
    <property type="component" value="Unassembled WGS sequence"/>
</dbReference>
<dbReference type="AlphaFoldDB" id="A0A1L7X5I2"/>
<feature type="compositionally biased region" description="Low complexity" evidence="1">
    <location>
        <begin position="679"/>
        <end position="709"/>
    </location>
</feature>
<feature type="transmembrane region" description="Helical" evidence="2">
    <location>
        <begin position="113"/>
        <end position="133"/>
    </location>
</feature>
<feature type="region of interest" description="Disordered" evidence="1">
    <location>
        <begin position="664"/>
        <end position="709"/>
    </location>
</feature>
<dbReference type="OrthoDB" id="5368516at2759"/>
<feature type="transmembrane region" description="Helical" evidence="2">
    <location>
        <begin position="153"/>
        <end position="174"/>
    </location>
</feature>
<feature type="compositionally biased region" description="Polar residues" evidence="1">
    <location>
        <begin position="594"/>
        <end position="614"/>
    </location>
</feature>
<keyword evidence="2" id="KW-1133">Transmembrane helix</keyword>
<keyword evidence="4" id="KW-1185">Reference proteome</keyword>
<feature type="compositionally biased region" description="Low complexity" evidence="1">
    <location>
        <begin position="526"/>
        <end position="556"/>
    </location>
</feature>
<feature type="transmembrane region" description="Helical" evidence="2">
    <location>
        <begin position="68"/>
        <end position="92"/>
    </location>
</feature>
<organism evidence="3 4">
    <name type="scientific">Phialocephala subalpina</name>
    <dbReference type="NCBI Taxonomy" id="576137"/>
    <lineage>
        <taxon>Eukaryota</taxon>
        <taxon>Fungi</taxon>
        <taxon>Dikarya</taxon>
        <taxon>Ascomycota</taxon>
        <taxon>Pezizomycotina</taxon>
        <taxon>Leotiomycetes</taxon>
        <taxon>Helotiales</taxon>
        <taxon>Mollisiaceae</taxon>
        <taxon>Phialocephala</taxon>
        <taxon>Phialocephala fortinii species complex</taxon>
    </lineage>
</organism>
<feature type="transmembrane region" description="Helical" evidence="2">
    <location>
        <begin position="186"/>
        <end position="211"/>
    </location>
</feature>
<keyword evidence="2" id="KW-0472">Membrane</keyword>
<gene>
    <name evidence="3" type="ORF">PAC_10161</name>
</gene>
<dbReference type="EMBL" id="FJOG01000015">
    <property type="protein sequence ID" value="CZR60265.1"/>
    <property type="molecule type" value="Genomic_DNA"/>
</dbReference>
<feature type="compositionally biased region" description="Basic and acidic residues" evidence="1">
    <location>
        <begin position="373"/>
        <end position="386"/>
    </location>
</feature>
<accession>A0A1L7X5I2</accession>
<evidence type="ECO:0000313" key="4">
    <source>
        <dbReference type="Proteomes" id="UP000184330"/>
    </source>
</evidence>
<feature type="transmembrane region" description="Helical" evidence="2">
    <location>
        <begin position="231"/>
        <end position="252"/>
    </location>
</feature>
<keyword evidence="2" id="KW-0812">Transmembrane</keyword>
<evidence type="ECO:0000256" key="1">
    <source>
        <dbReference type="SAM" id="MobiDB-lite"/>
    </source>
</evidence>